<dbReference type="AlphaFoldDB" id="A0A839NG25"/>
<dbReference type="Proteomes" id="UP000559182">
    <property type="component" value="Unassembled WGS sequence"/>
</dbReference>
<evidence type="ECO:0008006" key="3">
    <source>
        <dbReference type="Google" id="ProtNLM"/>
    </source>
</evidence>
<comment type="caution">
    <text evidence="1">The sequence shown here is derived from an EMBL/GenBank/DDBJ whole genome shotgun (WGS) entry which is preliminary data.</text>
</comment>
<reference evidence="1 2" key="1">
    <citation type="submission" date="2020-08" db="EMBL/GenBank/DDBJ databases">
        <title>Sequencing the genomes of 1000 actinobacteria strains.</title>
        <authorList>
            <person name="Klenk H.-P."/>
        </authorList>
    </citation>
    <scope>NUCLEOTIDE SEQUENCE [LARGE SCALE GENOMIC DNA]</scope>
    <source>
        <strain evidence="1 2">DSM 105369</strain>
    </source>
</reference>
<dbReference type="SUPFAM" id="SSF75005">
    <property type="entry name" value="Arabinanase/levansucrase/invertase"/>
    <property type="match status" value="1"/>
</dbReference>
<evidence type="ECO:0000313" key="2">
    <source>
        <dbReference type="Proteomes" id="UP000559182"/>
    </source>
</evidence>
<name>A0A839NG25_9MICO</name>
<gene>
    <name evidence="1" type="ORF">FHU39_003453</name>
</gene>
<dbReference type="InterPro" id="IPR050727">
    <property type="entry name" value="GH43_arabinanases"/>
</dbReference>
<dbReference type="EMBL" id="JACHVQ010000003">
    <property type="protein sequence ID" value="MBB2893422.1"/>
    <property type="molecule type" value="Genomic_DNA"/>
</dbReference>
<accession>A0A839NG25</accession>
<dbReference type="InterPro" id="IPR023296">
    <property type="entry name" value="Glyco_hydro_beta-prop_sf"/>
</dbReference>
<proteinExistence type="predicted"/>
<evidence type="ECO:0000313" key="1">
    <source>
        <dbReference type="EMBL" id="MBB2893422.1"/>
    </source>
</evidence>
<keyword evidence="2" id="KW-1185">Reference proteome</keyword>
<organism evidence="1 2">
    <name type="scientific">Flexivirga oryzae</name>
    <dbReference type="NCBI Taxonomy" id="1794944"/>
    <lineage>
        <taxon>Bacteria</taxon>
        <taxon>Bacillati</taxon>
        <taxon>Actinomycetota</taxon>
        <taxon>Actinomycetes</taxon>
        <taxon>Micrococcales</taxon>
        <taxon>Dermacoccaceae</taxon>
        <taxon>Flexivirga</taxon>
    </lineage>
</organism>
<dbReference type="RefSeq" id="WP_183321822.1">
    <property type="nucleotide sequence ID" value="NZ_JACHVQ010000003.1"/>
</dbReference>
<dbReference type="PANTHER" id="PTHR43301">
    <property type="entry name" value="ARABINAN ENDO-1,5-ALPHA-L-ARABINOSIDASE"/>
    <property type="match status" value="1"/>
</dbReference>
<dbReference type="PANTHER" id="PTHR43301:SF3">
    <property type="entry name" value="ARABINAN ENDO-1,5-ALPHA-L-ARABINOSIDASE A-RELATED"/>
    <property type="match status" value="1"/>
</dbReference>
<protein>
    <recommendedName>
        <fullName evidence="3">Glycosyl hydrolase family 43</fullName>
    </recommendedName>
</protein>
<sequence>MRNRPAPGDVRSTATGNWRKLHVGTAPKARGPWKVSKKRLLTTRPKWMSTNKKASVWAPSLIRGDNGKFVVYYSGVVKGTKGRRCIGSATGNSATHAFHPDSRPIACWKGSGTSPKDKIKSEGAGFSLIDPTPARIGNTTVLTYKTQFRAHGKWHTTIRMVKLNSASPNHVVANPVHANGQSIRLTNSWSKYIEENPVLVKHGKRYTLFTSFGWFGRCNYVTRYRQNTSLWTGWKHKKAANLKFPANTNTCGRGNAQVMRGTKSGTWRIFFNGHPDGPEPGHGPKGLYVGSVAWHHGRPSVTAIL</sequence>
<dbReference type="Gene3D" id="2.115.10.20">
    <property type="entry name" value="Glycosyl hydrolase domain, family 43"/>
    <property type="match status" value="1"/>
</dbReference>